<keyword evidence="4" id="KW-0862">Zinc</keyword>
<accession>A0A7L4CRW7</accession>
<dbReference type="PANTHER" id="PTHR23226:SF394">
    <property type="entry name" value="ZINC FINGER PROTEIN 548"/>
    <property type="match status" value="1"/>
</dbReference>
<evidence type="ECO:0000313" key="7">
    <source>
        <dbReference type="EMBL" id="NXW52940.1"/>
    </source>
</evidence>
<evidence type="ECO:0000256" key="4">
    <source>
        <dbReference type="ARBA" id="ARBA00022833"/>
    </source>
</evidence>
<gene>
    <name evidence="7" type="primary">Znf345</name>
    <name evidence="7" type="ORF">NYCLEU_R14818</name>
</gene>
<dbReference type="SUPFAM" id="SSF57667">
    <property type="entry name" value="beta-beta-alpha zinc fingers"/>
    <property type="match status" value="1"/>
</dbReference>
<dbReference type="FunFam" id="3.30.160.60:FF:000005">
    <property type="entry name" value="Zinc finger protein 14 homolog"/>
    <property type="match status" value="1"/>
</dbReference>
<evidence type="ECO:0000256" key="5">
    <source>
        <dbReference type="PROSITE-ProRule" id="PRU00042"/>
    </source>
</evidence>
<evidence type="ECO:0000259" key="6">
    <source>
        <dbReference type="PROSITE" id="PS50157"/>
    </source>
</evidence>
<proteinExistence type="predicted"/>
<dbReference type="AlphaFoldDB" id="A0A7L4CRW7"/>
<reference evidence="7 8" key="1">
    <citation type="submission" date="2019-09" db="EMBL/GenBank/DDBJ databases">
        <title>Bird 10,000 Genomes (B10K) Project - Family phase.</title>
        <authorList>
            <person name="Zhang G."/>
        </authorList>
    </citation>
    <scope>NUCLEOTIDE SEQUENCE [LARGE SCALE GENOMIC DNA]</scope>
    <source>
        <strain evidence="7">B10K-DU-005-01</strain>
    </source>
</reference>
<sequence length="59" mass="7032">TGERPYECNHCGKSFKMNWGLIRHTLKPDECEECGKNFRDESTLIHHHRPHPRWGRSCI</sequence>
<evidence type="ECO:0000313" key="8">
    <source>
        <dbReference type="Proteomes" id="UP000551823"/>
    </source>
</evidence>
<keyword evidence="2" id="KW-0677">Repeat</keyword>
<dbReference type="PROSITE" id="PS00028">
    <property type="entry name" value="ZINC_FINGER_C2H2_1"/>
    <property type="match status" value="1"/>
</dbReference>
<keyword evidence="3 5" id="KW-0863">Zinc-finger</keyword>
<feature type="domain" description="C2H2-type" evidence="6">
    <location>
        <begin position="6"/>
        <end position="24"/>
    </location>
</feature>
<dbReference type="FunFam" id="3.30.160.60:FF:000688">
    <property type="entry name" value="zinc finger protein 197 isoform X1"/>
    <property type="match status" value="1"/>
</dbReference>
<feature type="non-terminal residue" evidence="7">
    <location>
        <position position="1"/>
    </location>
</feature>
<dbReference type="InterPro" id="IPR036236">
    <property type="entry name" value="Znf_C2H2_sf"/>
</dbReference>
<feature type="domain" description="C2H2-type" evidence="6">
    <location>
        <begin position="29"/>
        <end position="51"/>
    </location>
</feature>
<evidence type="ECO:0000256" key="3">
    <source>
        <dbReference type="ARBA" id="ARBA00022771"/>
    </source>
</evidence>
<evidence type="ECO:0000256" key="1">
    <source>
        <dbReference type="ARBA" id="ARBA00022723"/>
    </source>
</evidence>
<dbReference type="Pfam" id="PF00096">
    <property type="entry name" value="zf-C2H2"/>
    <property type="match status" value="2"/>
</dbReference>
<dbReference type="InterPro" id="IPR013087">
    <property type="entry name" value="Znf_C2H2_type"/>
</dbReference>
<organism evidence="7 8">
    <name type="scientific">Nyctiprogne leucopyga</name>
    <dbReference type="NCBI Taxonomy" id="382315"/>
    <lineage>
        <taxon>Eukaryota</taxon>
        <taxon>Metazoa</taxon>
        <taxon>Chordata</taxon>
        <taxon>Craniata</taxon>
        <taxon>Vertebrata</taxon>
        <taxon>Euteleostomi</taxon>
        <taxon>Archelosauria</taxon>
        <taxon>Archosauria</taxon>
        <taxon>Dinosauria</taxon>
        <taxon>Saurischia</taxon>
        <taxon>Theropoda</taxon>
        <taxon>Coelurosauria</taxon>
        <taxon>Aves</taxon>
        <taxon>Neognathae</taxon>
        <taxon>Neoaves</taxon>
        <taxon>Strisores</taxon>
        <taxon>Caprimulgiformes</taxon>
        <taxon>Caprimulgidae</taxon>
        <taxon>Chordeilinae</taxon>
        <taxon>Nyctiprogne</taxon>
    </lineage>
</organism>
<dbReference type="EMBL" id="VZZU01014992">
    <property type="protein sequence ID" value="NXW52940.1"/>
    <property type="molecule type" value="Genomic_DNA"/>
</dbReference>
<dbReference type="Proteomes" id="UP000551823">
    <property type="component" value="Unassembled WGS sequence"/>
</dbReference>
<evidence type="ECO:0000256" key="2">
    <source>
        <dbReference type="ARBA" id="ARBA00022737"/>
    </source>
</evidence>
<protein>
    <submittedName>
        <fullName evidence="7">ZN345 protein</fullName>
    </submittedName>
</protein>
<comment type="caution">
    <text evidence="7">The sequence shown here is derived from an EMBL/GenBank/DDBJ whole genome shotgun (WGS) entry which is preliminary data.</text>
</comment>
<name>A0A7L4CRW7_9AVES</name>
<dbReference type="PROSITE" id="PS50157">
    <property type="entry name" value="ZINC_FINGER_C2H2_2"/>
    <property type="match status" value="2"/>
</dbReference>
<dbReference type="PANTHER" id="PTHR23226">
    <property type="entry name" value="ZINC FINGER AND SCAN DOMAIN-CONTAINING"/>
    <property type="match status" value="1"/>
</dbReference>
<dbReference type="GO" id="GO:0000981">
    <property type="term" value="F:DNA-binding transcription factor activity, RNA polymerase II-specific"/>
    <property type="evidence" value="ECO:0007669"/>
    <property type="project" value="TreeGrafter"/>
</dbReference>
<keyword evidence="8" id="KW-1185">Reference proteome</keyword>
<dbReference type="GO" id="GO:0000978">
    <property type="term" value="F:RNA polymerase II cis-regulatory region sequence-specific DNA binding"/>
    <property type="evidence" value="ECO:0007669"/>
    <property type="project" value="TreeGrafter"/>
</dbReference>
<dbReference type="GO" id="GO:0008270">
    <property type="term" value="F:zinc ion binding"/>
    <property type="evidence" value="ECO:0007669"/>
    <property type="project" value="UniProtKB-KW"/>
</dbReference>
<feature type="non-terminal residue" evidence="7">
    <location>
        <position position="59"/>
    </location>
</feature>
<dbReference type="Gene3D" id="3.30.160.60">
    <property type="entry name" value="Classic Zinc Finger"/>
    <property type="match status" value="2"/>
</dbReference>
<keyword evidence="1" id="KW-0479">Metal-binding</keyword>